<dbReference type="InterPro" id="IPR015943">
    <property type="entry name" value="WD40/YVTN_repeat-like_dom_sf"/>
</dbReference>
<feature type="domain" description="WDHD1 first WD40" evidence="9">
    <location>
        <begin position="17"/>
        <end position="301"/>
    </location>
</feature>
<keyword evidence="2 5" id="KW-0853">WD repeat</keyword>
<dbReference type="SUPFAM" id="SSF50978">
    <property type="entry name" value="WD40 repeat-like"/>
    <property type="match status" value="1"/>
</dbReference>
<dbReference type="InterPro" id="IPR057646">
    <property type="entry name" value="WD40_WDHD1_1st"/>
</dbReference>
<feature type="domain" description="WDHD1/CFT4 second beta-propeller" evidence="7">
    <location>
        <begin position="434"/>
        <end position="756"/>
    </location>
</feature>
<feature type="domain" description="WDHD1/CFT4 helical bundle" evidence="8">
    <location>
        <begin position="767"/>
        <end position="865"/>
    </location>
</feature>
<feature type="repeat" description="WD" evidence="5">
    <location>
        <begin position="136"/>
        <end position="177"/>
    </location>
</feature>
<dbReference type="Pfam" id="PF20946">
    <property type="entry name" value="Ctf4_C"/>
    <property type="match status" value="1"/>
</dbReference>
<evidence type="ECO:0000256" key="6">
    <source>
        <dbReference type="SAM" id="MobiDB-lite"/>
    </source>
</evidence>
<evidence type="ECO:0000256" key="3">
    <source>
        <dbReference type="ARBA" id="ARBA00022737"/>
    </source>
</evidence>
<evidence type="ECO:0000313" key="11">
    <source>
        <dbReference type="Proteomes" id="UP000253551"/>
    </source>
</evidence>
<dbReference type="PANTHER" id="PTHR19932">
    <property type="entry name" value="WD REPEAT AND HMG-BOX DNA BINDING PROTEIN"/>
    <property type="match status" value="1"/>
</dbReference>
<evidence type="ECO:0000256" key="5">
    <source>
        <dbReference type="PROSITE-ProRule" id="PRU00221"/>
    </source>
</evidence>
<name>A0A367K3C7_RHIST</name>
<evidence type="ECO:0000313" key="10">
    <source>
        <dbReference type="EMBL" id="RCH96635.1"/>
    </source>
</evidence>
<dbReference type="GO" id="GO:0043596">
    <property type="term" value="C:nuclear replication fork"/>
    <property type="evidence" value="ECO:0007669"/>
    <property type="project" value="TreeGrafter"/>
</dbReference>
<dbReference type="OrthoDB" id="427368at2759"/>
<evidence type="ECO:0000256" key="4">
    <source>
        <dbReference type="ARBA" id="ARBA00023242"/>
    </source>
</evidence>
<dbReference type="Gene3D" id="2.130.10.10">
    <property type="entry name" value="YVTN repeat-like/Quinoprotein amine dehydrogenase"/>
    <property type="match status" value="2"/>
</dbReference>
<dbReference type="STRING" id="4846.A0A367K3C7"/>
<dbReference type="AlphaFoldDB" id="A0A367K3C7"/>
<dbReference type="InterPro" id="IPR022100">
    <property type="entry name" value="WDHD1/CFT4_beta-prop_2nd"/>
</dbReference>
<dbReference type="Proteomes" id="UP000253551">
    <property type="component" value="Unassembled WGS sequence"/>
</dbReference>
<feature type="region of interest" description="Disordered" evidence="6">
    <location>
        <begin position="514"/>
        <end position="546"/>
    </location>
</feature>
<comment type="caution">
    <text evidence="10">The sequence shown here is derived from an EMBL/GenBank/DDBJ whole genome shotgun (WGS) entry which is preliminary data.</text>
</comment>
<feature type="region of interest" description="Disordered" evidence="6">
    <location>
        <begin position="896"/>
        <end position="941"/>
    </location>
</feature>
<feature type="compositionally biased region" description="Basic residues" evidence="6">
    <location>
        <begin position="931"/>
        <end position="941"/>
    </location>
</feature>
<keyword evidence="4" id="KW-0539">Nucleus</keyword>
<dbReference type="InterPro" id="IPR019775">
    <property type="entry name" value="WD40_repeat_CS"/>
</dbReference>
<dbReference type="GO" id="GO:0006261">
    <property type="term" value="P:DNA-templated DNA replication"/>
    <property type="evidence" value="ECO:0007669"/>
    <property type="project" value="TreeGrafter"/>
</dbReference>
<dbReference type="PROSITE" id="PS00678">
    <property type="entry name" value="WD_REPEATS_1"/>
    <property type="match status" value="2"/>
</dbReference>
<feature type="repeat" description="WD" evidence="5">
    <location>
        <begin position="232"/>
        <end position="273"/>
    </location>
</feature>
<dbReference type="CDD" id="cd00200">
    <property type="entry name" value="WD40"/>
    <property type="match status" value="1"/>
</dbReference>
<evidence type="ECO:0000259" key="9">
    <source>
        <dbReference type="Pfam" id="PF24817"/>
    </source>
</evidence>
<protein>
    <submittedName>
        <fullName evidence="10">Uncharacterized protein</fullName>
    </submittedName>
</protein>
<dbReference type="PROSITE" id="PS50294">
    <property type="entry name" value="WD_REPEATS_REGION"/>
    <property type="match status" value="2"/>
</dbReference>
<gene>
    <name evidence="10" type="ORF">CU098_006151</name>
</gene>
<dbReference type="GO" id="GO:0006281">
    <property type="term" value="P:DNA repair"/>
    <property type="evidence" value="ECO:0007669"/>
    <property type="project" value="TreeGrafter"/>
</dbReference>
<dbReference type="InterPro" id="IPR048591">
    <property type="entry name" value="WDHD1/CFT4_hel"/>
</dbReference>
<dbReference type="EMBL" id="PJQM01002284">
    <property type="protein sequence ID" value="RCH96635.1"/>
    <property type="molecule type" value="Genomic_DNA"/>
</dbReference>
<feature type="compositionally biased region" description="Basic and acidic residues" evidence="6">
    <location>
        <begin position="902"/>
        <end position="913"/>
    </location>
</feature>
<keyword evidence="11" id="KW-1185">Reference proteome</keyword>
<dbReference type="GO" id="GO:0000278">
    <property type="term" value="P:mitotic cell cycle"/>
    <property type="evidence" value="ECO:0007669"/>
    <property type="project" value="TreeGrafter"/>
</dbReference>
<dbReference type="InterPro" id="IPR036322">
    <property type="entry name" value="WD40_repeat_dom_sf"/>
</dbReference>
<dbReference type="PANTHER" id="PTHR19932:SF10">
    <property type="entry name" value="WD REPEAT AND HMG-BOX DNA-BINDING PROTEIN 1"/>
    <property type="match status" value="1"/>
</dbReference>
<dbReference type="PROSITE" id="PS50082">
    <property type="entry name" value="WD_REPEATS_2"/>
    <property type="match status" value="2"/>
</dbReference>
<accession>A0A367K3C7</accession>
<dbReference type="GO" id="GO:0003682">
    <property type="term" value="F:chromatin binding"/>
    <property type="evidence" value="ECO:0007669"/>
    <property type="project" value="TreeGrafter"/>
</dbReference>
<organism evidence="10 11">
    <name type="scientific">Rhizopus stolonifer</name>
    <name type="common">Rhizopus nigricans</name>
    <dbReference type="NCBI Taxonomy" id="4846"/>
    <lineage>
        <taxon>Eukaryota</taxon>
        <taxon>Fungi</taxon>
        <taxon>Fungi incertae sedis</taxon>
        <taxon>Mucoromycota</taxon>
        <taxon>Mucoromycotina</taxon>
        <taxon>Mucoromycetes</taxon>
        <taxon>Mucorales</taxon>
        <taxon>Mucorineae</taxon>
        <taxon>Rhizopodaceae</taxon>
        <taxon>Rhizopus</taxon>
    </lineage>
</organism>
<evidence type="ECO:0000256" key="1">
    <source>
        <dbReference type="ARBA" id="ARBA00004123"/>
    </source>
</evidence>
<feature type="compositionally biased region" description="Acidic residues" evidence="6">
    <location>
        <begin position="529"/>
        <end position="541"/>
    </location>
</feature>
<dbReference type="Pfam" id="PF12341">
    <property type="entry name" value="Mcl1_mid"/>
    <property type="match status" value="1"/>
</dbReference>
<evidence type="ECO:0000259" key="8">
    <source>
        <dbReference type="Pfam" id="PF20946"/>
    </source>
</evidence>
<evidence type="ECO:0000259" key="7">
    <source>
        <dbReference type="Pfam" id="PF12341"/>
    </source>
</evidence>
<dbReference type="Pfam" id="PF24817">
    <property type="entry name" value="WD40_WDHD1_1st"/>
    <property type="match status" value="1"/>
</dbReference>
<dbReference type="InterPro" id="IPR001680">
    <property type="entry name" value="WD40_rpt"/>
</dbReference>
<proteinExistence type="predicted"/>
<dbReference type="SMART" id="SM00320">
    <property type="entry name" value="WD40"/>
    <property type="match status" value="7"/>
</dbReference>
<sequence length="941" mass="105833">MEAEFVDFGVGPIVKPGKTHVCYKPGGNEIVVGSAHSQVSVFKTELDKRKVAEASIERHTDEINSVALNGNRFVTAGTDGWVITYKNNEFEKILVRGAVAVRSVAFHPEGMKLAIAGDDNDIRLVLVSDNSKIVSLKGHTNSLKYVDYDKSGDYILSSSCDGDVRVWNVGPSEPVPRCVKVLKNVTPASKPDHALTSKVSWSPDQSCFALAGKNNDIRMYTYGMWTPHATLSNGHTETVSTFSWSPNGYYMATTSNDKLLIIWDVKNKKIVRKAIVVTAITEIAWHPQENQLVFANESGEILYWDSVIPERNSNLPHPSKIRQNIQTELLEAQSQDPYALEQSSLESSLQINKYMYTMASDDDDDEEGEELNSDGEDVDMMETGEDFVVDDDGAGYTESRREQERLQNLHQQRMNTNRHRLPLAHPVAFNPPNAFQPGETPYNHENRTDPKEGERRYLCFNLVGAVYTIYQDNHSIVNADLHDQTIHRNFHFTDYSNFTMGALAESGAVFAVEGKEAPQKEKRTRINDEGEEETDGEDDNDERERYRPSILHFRPLTLRAGGDKEWTFSLPMEEDVIAVAINSLSVIAATSTGLVRIFSLSGVQRHIFSLSNVVTIAAMNDLALLVHSTGPGFTGQQNLEYILINTDLNEVLQKDKIQLSNGCKLTWAGFSETTQVATYDSDSVLRVLHRQRRPHQGIWLPIFDGKSYARSIQRSDRYWPVGVLRDRLMCIILRGENKYPFFPRPAVSDAPLQLPLIEISSETGQIELAYLSSLYRNLHERDEAEATQKQEEYQDAFDSADIEMDKDILRLVNLACKSERPSRALDLVQSLRLSESVDKAIRVATYHHLSSLANSIMRIKELKFMLQNRVYPVSLAESLASQPSLFGSNTPSLENGLSLLDKNGEDRRKRPVLDDDDDDVSMSSLDGGSQRNKKPRPFQFP</sequence>
<evidence type="ECO:0000256" key="2">
    <source>
        <dbReference type="ARBA" id="ARBA00022574"/>
    </source>
</evidence>
<reference evidence="10 11" key="1">
    <citation type="journal article" date="2018" name="G3 (Bethesda)">
        <title>Phylogenetic and Phylogenomic Definition of Rhizopus Species.</title>
        <authorList>
            <person name="Gryganskyi A.P."/>
            <person name="Golan J."/>
            <person name="Dolatabadi S."/>
            <person name="Mondo S."/>
            <person name="Robb S."/>
            <person name="Idnurm A."/>
            <person name="Muszewska A."/>
            <person name="Steczkiewicz K."/>
            <person name="Masonjones S."/>
            <person name="Liao H.L."/>
            <person name="Gajdeczka M.T."/>
            <person name="Anike F."/>
            <person name="Vuek A."/>
            <person name="Anishchenko I.M."/>
            <person name="Voigt K."/>
            <person name="de Hoog G.S."/>
            <person name="Smith M.E."/>
            <person name="Heitman J."/>
            <person name="Vilgalys R."/>
            <person name="Stajich J.E."/>
        </authorList>
    </citation>
    <scope>NUCLEOTIDE SEQUENCE [LARGE SCALE GENOMIC DNA]</scope>
    <source>
        <strain evidence="10 11">LSU 92-RS-03</strain>
    </source>
</reference>
<comment type="subcellular location">
    <subcellularLocation>
        <location evidence="1">Nucleus</location>
    </subcellularLocation>
</comment>
<feature type="compositionally biased region" description="Basic and acidic residues" evidence="6">
    <location>
        <begin position="514"/>
        <end position="528"/>
    </location>
</feature>
<keyword evidence="3" id="KW-0677">Repeat</keyword>